<comment type="catalytic activity">
    <reaction evidence="7 9">
        <text>L-aspartate + ATP = 4-phospho-L-aspartate + ADP</text>
        <dbReference type="Rhea" id="RHEA:23776"/>
        <dbReference type="ChEBI" id="CHEBI:29991"/>
        <dbReference type="ChEBI" id="CHEBI:30616"/>
        <dbReference type="ChEBI" id="CHEBI:57535"/>
        <dbReference type="ChEBI" id="CHEBI:456216"/>
        <dbReference type="EC" id="2.7.2.4"/>
    </reaction>
</comment>
<dbReference type="SUPFAM" id="SSF53633">
    <property type="entry name" value="Carbamate kinase-like"/>
    <property type="match status" value="1"/>
</dbReference>
<dbReference type="OrthoDB" id="9799110at2"/>
<comment type="caution">
    <text evidence="13">The sequence shown here is derived from an EMBL/GenBank/DDBJ whole genome shotgun (WGS) entry which is preliminary data.</text>
</comment>
<dbReference type="EMBL" id="PIPV01000002">
    <property type="protein sequence ID" value="RUO57538.1"/>
    <property type="molecule type" value="Genomic_DNA"/>
</dbReference>
<feature type="domain" description="Aspartokinase ACT" evidence="12">
    <location>
        <begin position="400"/>
        <end position="456"/>
    </location>
</feature>
<dbReference type="PANTHER" id="PTHR21499">
    <property type="entry name" value="ASPARTATE KINASE"/>
    <property type="match status" value="1"/>
</dbReference>
<evidence type="ECO:0000256" key="8">
    <source>
        <dbReference type="PIRSR" id="PIRSR000726-1"/>
    </source>
</evidence>
<comment type="pathway">
    <text evidence="1 10">Amino-acid biosynthesis; L-lysine biosynthesis via DAP pathway; (S)-tetrahydrodipicolinate from L-aspartate: step 1/4.</text>
</comment>
<organism evidence="13 14">
    <name type="scientific">Idiomarina fontislapidosi</name>
    <dbReference type="NCBI Taxonomy" id="263723"/>
    <lineage>
        <taxon>Bacteria</taxon>
        <taxon>Pseudomonadati</taxon>
        <taxon>Pseudomonadota</taxon>
        <taxon>Gammaproteobacteria</taxon>
        <taxon>Alteromonadales</taxon>
        <taxon>Idiomarinaceae</taxon>
        <taxon>Idiomarina</taxon>
    </lineage>
</organism>
<evidence type="ECO:0000256" key="9">
    <source>
        <dbReference type="RuleBase" id="RU003448"/>
    </source>
</evidence>
<evidence type="ECO:0000256" key="5">
    <source>
        <dbReference type="ARBA" id="ARBA00022777"/>
    </source>
</evidence>
<dbReference type="GO" id="GO:0009090">
    <property type="term" value="P:homoserine biosynthetic process"/>
    <property type="evidence" value="ECO:0007669"/>
    <property type="project" value="TreeGrafter"/>
</dbReference>
<dbReference type="PIRSF" id="PIRSF000726">
    <property type="entry name" value="Asp_kin"/>
    <property type="match status" value="1"/>
</dbReference>
<keyword evidence="4 8" id="KW-0547">Nucleotide-binding</keyword>
<dbReference type="Gene3D" id="1.20.120.1320">
    <property type="entry name" value="Aspartokinase, catalytic domain"/>
    <property type="match status" value="1"/>
</dbReference>
<dbReference type="Proteomes" id="UP000287330">
    <property type="component" value="Unassembled WGS sequence"/>
</dbReference>
<dbReference type="EC" id="2.7.2.4" evidence="9"/>
<dbReference type="GO" id="GO:0005524">
    <property type="term" value="F:ATP binding"/>
    <property type="evidence" value="ECO:0007669"/>
    <property type="project" value="UniProtKB-KW"/>
</dbReference>
<dbReference type="GO" id="GO:0009088">
    <property type="term" value="P:threonine biosynthetic process"/>
    <property type="evidence" value="ECO:0007669"/>
    <property type="project" value="UniProtKB-UniPathway"/>
</dbReference>
<keyword evidence="6 8" id="KW-0067">ATP-binding</keyword>
<dbReference type="Gene3D" id="3.30.70.260">
    <property type="match status" value="2"/>
</dbReference>
<protein>
    <recommendedName>
        <fullName evidence="9">Aspartokinase</fullName>
        <ecNumber evidence="9">2.7.2.4</ecNumber>
    </recommendedName>
</protein>
<dbReference type="InterPro" id="IPR001341">
    <property type="entry name" value="Asp_kinase"/>
</dbReference>
<name>A0A432Y992_9GAMM</name>
<evidence type="ECO:0000259" key="12">
    <source>
        <dbReference type="Pfam" id="PF22468"/>
    </source>
</evidence>
<feature type="binding site" evidence="8">
    <location>
        <position position="238"/>
    </location>
    <ligand>
        <name>ATP</name>
        <dbReference type="ChEBI" id="CHEBI:30616"/>
    </ligand>
</feature>
<accession>A0A432Y992</accession>
<dbReference type="UniPathway" id="UPA00034">
    <property type="reaction ID" value="UER00015"/>
</dbReference>
<dbReference type="UniPathway" id="UPA00051">
    <property type="reaction ID" value="UER00462"/>
</dbReference>
<sequence>MNQLQKNLSIAKFGGTSVATYQAISAAVANIQQQTQRTIVVVSACGGVTDLLVSIAQTVRDSADMLSQITERHQTIISHISKLDAARLQHWRAQLEQIHLALSLHVDQAPDKTTEDYAQWRDKLLSFGEACSSVLFCAVWEELDGTSADVLPAENWLVTDDRFGHARPDMAATRSKTKQQFEALDESIQYVTQGFIGATQTGVTTTLGRGGSDYSAALLAVAIDAQEVQIWTDVAGVYSTDPRLCEDAFPIPEMSFDEAAEMATFGAKVLHPASLIPAIEHNIPVFVGHSHYPERGGTRLVRDTVFRPDVRAIAVRKKQTLMTVHSIDMFHASGFLAKLFAIFAKYDISIDLITTSEVSIALTLDEGGSQANNRATVPSAAIEAIEAFARVELEHDLSLVALIGNQIGRQSQLSQWVFDAVSPTPVRMICQGASPYNLCFLIPAADTDSVVNRLHDRIKR</sequence>
<evidence type="ECO:0000256" key="2">
    <source>
        <dbReference type="ARBA" id="ARBA00010122"/>
    </source>
</evidence>
<dbReference type="NCBIfam" id="TIGR00657">
    <property type="entry name" value="asp_kinases"/>
    <property type="match status" value="1"/>
</dbReference>
<dbReference type="RefSeq" id="WP_110573340.1">
    <property type="nucleotide sequence ID" value="NZ_PIPV01000002.1"/>
</dbReference>
<dbReference type="NCBIfam" id="NF006570">
    <property type="entry name" value="PRK09084.1"/>
    <property type="match status" value="1"/>
</dbReference>
<comment type="pathway">
    <text evidence="10">Amino-acid biosynthesis; L-methionine biosynthesis via de novo pathway; L-homoserine from L-aspartate: step 1/3.</text>
</comment>
<dbReference type="GO" id="GO:0004072">
    <property type="term" value="F:aspartate kinase activity"/>
    <property type="evidence" value="ECO:0007669"/>
    <property type="project" value="UniProtKB-EC"/>
</dbReference>
<dbReference type="InterPro" id="IPR005260">
    <property type="entry name" value="Asp_kin_monofn"/>
</dbReference>
<feature type="domain" description="Aspartate/glutamate/uridylate kinase" evidence="11">
    <location>
        <begin position="10"/>
        <end position="288"/>
    </location>
</feature>
<dbReference type="Pfam" id="PF22468">
    <property type="entry name" value="ACT_9"/>
    <property type="match status" value="1"/>
</dbReference>
<dbReference type="InterPro" id="IPR036393">
    <property type="entry name" value="AceGlu_kinase-like_sf"/>
</dbReference>
<keyword evidence="14" id="KW-1185">Reference proteome</keyword>
<evidence type="ECO:0000256" key="1">
    <source>
        <dbReference type="ARBA" id="ARBA00004766"/>
    </source>
</evidence>
<dbReference type="InterPro" id="IPR042199">
    <property type="entry name" value="AsparK_Bifunc_asparK/hSer_DH"/>
</dbReference>
<dbReference type="InterPro" id="IPR054352">
    <property type="entry name" value="ACT_Aspartokinase"/>
</dbReference>
<dbReference type="GO" id="GO:0009089">
    <property type="term" value="P:lysine biosynthetic process via diaminopimelate"/>
    <property type="evidence" value="ECO:0007669"/>
    <property type="project" value="UniProtKB-UniPathway"/>
</dbReference>
<dbReference type="PANTHER" id="PTHR21499:SF59">
    <property type="entry name" value="ASPARTOKINASE"/>
    <property type="match status" value="1"/>
</dbReference>
<proteinExistence type="inferred from homology"/>
<dbReference type="Gene3D" id="3.40.1160.10">
    <property type="entry name" value="Acetylglutamate kinase-like"/>
    <property type="match status" value="1"/>
</dbReference>
<evidence type="ECO:0000313" key="14">
    <source>
        <dbReference type="Proteomes" id="UP000287330"/>
    </source>
</evidence>
<dbReference type="Pfam" id="PF00696">
    <property type="entry name" value="AA_kinase"/>
    <property type="match status" value="1"/>
</dbReference>
<dbReference type="GO" id="GO:0005829">
    <property type="term" value="C:cytosol"/>
    <property type="evidence" value="ECO:0007669"/>
    <property type="project" value="TreeGrafter"/>
</dbReference>
<evidence type="ECO:0000256" key="7">
    <source>
        <dbReference type="ARBA" id="ARBA00047872"/>
    </source>
</evidence>
<dbReference type="UniPathway" id="UPA00050">
    <property type="reaction ID" value="UER00461"/>
</dbReference>
<evidence type="ECO:0000259" key="11">
    <source>
        <dbReference type="Pfam" id="PF00696"/>
    </source>
</evidence>
<keyword evidence="10" id="KW-0028">Amino-acid biosynthesis</keyword>
<keyword evidence="3 9" id="KW-0808">Transferase</keyword>
<dbReference type="CDD" id="cd04917">
    <property type="entry name" value="ACT_AKiii-LysC-EC_2"/>
    <property type="match status" value="1"/>
</dbReference>
<reference evidence="14" key="1">
    <citation type="journal article" date="2018" name="Front. Microbiol.">
        <title>Genome-Based Analysis Reveals the Taxonomy and Diversity of the Family Idiomarinaceae.</title>
        <authorList>
            <person name="Liu Y."/>
            <person name="Lai Q."/>
            <person name="Shao Z."/>
        </authorList>
    </citation>
    <scope>NUCLEOTIDE SEQUENCE [LARGE SCALE GENOMIC DNA]</scope>
    <source>
        <strain evidence="14">F23</strain>
    </source>
</reference>
<evidence type="ECO:0000256" key="3">
    <source>
        <dbReference type="ARBA" id="ARBA00022679"/>
    </source>
</evidence>
<dbReference type="InterPro" id="IPR047962">
    <property type="entry name" value="LysC_ACT_2"/>
</dbReference>
<comment type="similarity">
    <text evidence="2 9">Belongs to the aspartokinase family.</text>
</comment>
<feature type="binding site" evidence="8">
    <location>
        <begin position="232"/>
        <end position="233"/>
    </location>
    <ligand>
        <name>ATP</name>
        <dbReference type="ChEBI" id="CHEBI:30616"/>
    </ligand>
</feature>
<evidence type="ECO:0000256" key="4">
    <source>
        <dbReference type="ARBA" id="ARBA00022741"/>
    </source>
</evidence>
<comment type="pathway">
    <text evidence="10">Amino-acid biosynthesis; L-threonine biosynthesis; L-threonine from L-aspartate: step 1/5.</text>
</comment>
<dbReference type="PROSITE" id="PS00324">
    <property type="entry name" value="ASPARTOKINASE"/>
    <property type="match status" value="1"/>
</dbReference>
<evidence type="ECO:0000313" key="13">
    <source>
        <dbReference type="EMBL" id="RUO57538.1"/>
    </source>
</evidence>
<dbReference type="InterPro" id="IPR001048">
    <property type="entry name" value="Asp/Glu/Uridylate_kinase"/>
</dbReference>
<evidence type="ECO:0000256" key="6">
    <source>
        <dbReference type="ARBA" id="ARBA00022840"/>
    </source>
</evidence>
<evidence type="ECO:0000256" key="10">
    <source>
        <dbReference type="RuleBase" id="RU004249"/>
    </source>
</evidence>
<dbReference type="InterPro" id="IPR045865">
    <property type="entry name" value="ACT-like_dom_sf"/>
</dbReference>
<feature type="binding site" evidence="8">
    <location>
        <position position="243"/>
    </location>
    <ligand>
        <name>ATP</name>
        <dbReference type="ChEBI" id="CHEBI:30616"/>
    </ligand>
</feature>
<dbReference type="InterPro" id="IPR018042">
    <property type="entry name" value="Aspartate_kinase_CS"/>
</dbReference>
<dbReference type="SUPFAM" id="SSF55021">
    <property type="entry name" value="ACT-like"/>
    <property type="match status" value="2"/>
</dbReference>
<keyword evidence="5 9" id="KW-0418">Kinase</keyword>
<dbReference type="AlphaFoldDB" id="A0A432Y992"/>
<feature type="binding site" evidence="8">
    <location>
        <begin position="268"/>
        <end position="269"/>
    </location>
    <ligand>
        <name>ATP</name>
        <dbReference type="ChEBI" id="CHEBI:30616"/>
    </ligand>
</feature>
<gene>
    <name evidence="13" type="ORF">CWE25_03480</name>
</gene>